<sequence>MSYFRLYLTSRNPYPFSDSWLDSIIRIRPEDYRLNHCLKGVSIPNTVQETRLAFSEVKGCSLTHKRPSGEIQVRIPTSHKYFSPHSFFLCGKYSKR</sequence>
<accession>A0AAV4SZ61</accession>
<dbReference type="EMBL" id="BPLQ01008836">
    <property type="protein sequence ID" value="GIY39733.1"/>
    <property type="molecule type" value="Genomic_DNA"/>
</dbReference>
<dbReference type="Proteomes" id="UP001054837">
    <property type="component" value="Unassembled WGS sequence"/>
</dbReference>
<comment type="caution">
    <text evidence="1">The sequence shown here is derived from an EMBL/GenBank/DDBJ whole genome shotgun (WGS) entry which is preliminary data.</text>
</comment>
<name>A0AAV4SZ61_9ARAC</name>
<organism evidence="1 2">
    <name type="scientific">Caerostris darwini</name>
    <dbReference type="NCBI Taxonomy" id="1538125"/>
    <lineage>
        <taxon>Eukaryota</taxon>
        <taxon>Metazoa</taxon>
        <taxon>Ecdysozoa</taxon>
        <taxon>Arthropoda</taxon>
        <taxon>Chelicerata</taxon>
        <taxon>Arachnida</taxon>
        <taxon>Araneae</taxon>
        <taxon>Araneomorphae</taxon>
        <taxon>Entelegynae</taxon>
        <taxon>Araneoidea</taxon>
        <taxon>Araneidae</taxon>
        <taxon>Caerostris</taxon>
    </lineage>
</organism>
<evidence type="ECO:0000313" key="1">
    <source>
        <dbReference type="EMBL" id="GIY39733.1"/>
    </source>
</evidence>
<gene>
    <name evidence="1" type="ORF">CDAR_271741</name>
</gene>
<evidence type="ECO:0000313" key="2">
    <source>
        <dbReference type="Proteomes" id="UP001054837"/>
    </source>
</evidence>
<protein>
    <submittedName>
        <fullName evidence="1">Uncharacterized protein</fullName>
    </submittedName>
</protein>
<reference evidence="1 2" key="1">
    <citation type="submission" date="2021-06" db="EMBL/GenBank/DDBJ databases">
        <title>Caerostris darwini draft genome.</title>
        <authorList>
            <person name="Kono N."/>
            <person name="Arakawa K."/>
        </authorList>
    </citation>
    <scope>NUCLEOTIDE SEQUENCE [LARGE SCALE GENOMIC DNA]</scope>
</reference>
<dbReference type="AlphaFoldDB" id="A0AAV4SZ61"/>
<keyword evidence="2" id="KW-1185">Reference proteome</keyword>
<proteinExistence type="predicted"/>